<accession>Q5ZDY8</accession>
<gene>
    <name evidence="2" type="primary">P0410E01.22</name>
</gene>
<reference evidence="2" key="1">
    <citation type="journal article" date="2002" name="Nature">
        <title>The genome sequence and structure of rice chromosome 1.</title>
        <authorList>
            <person name="Sasaki T."/>
            <person name="Matsumoto T."/>
            <person name="Yamamoto K."/>
            <person name="Sakata K."/>
            <person name="Baba T."/>
            <person name="Katayose Y."/>
            <person name="Wu J."/>
            <person name="Niimura Y."/>
            <person name="Cheng Z."/>
            <person name="Nagamura Y."/>
            <person name="Antonio B.A."/>
            <person name="Kanamori H."/>
            <person name="Hosokawa S."/>
            <person name="Masukawa M."/>
            <person name="Arikawa K."/>
            <person name="Chiden Y."/>
            <person name="Hayashi M."/>
            <person name="Okamoto M."/>
            <person name="Ando T."/>
            <person name="Aoki H."/>
            <person name="Arita K."/>
            <person name="Hamada M."/>
            <person name="Harada C."/>
            <person name="Hijishita S."/>
            <person name="Honda M."/>
            <person name="Ichikawa Y."/>
            <person name="Idonuma A."/>
            <person name="Iijima M."/>
            <person name="Ikeda M."/>
            <person name="Ikeno M."/>
            <person name="Itoh S."/>
            <person name="Itoh T."/>
            <person name="Itoh Y."/>
            <person name="Itoh Y."/>
            <person name="Iwabuchi A."/>
            <person name="Kamiya K."/>
            <person name="Karasawa W."/>
            <person name="Katagiri S."/>
            <person name="Kikuta A."/>
            <person name="Kobayashi N."/>
            <person name="Kono I."/>
            <person name="Machita K."/>
            <person name="Maehara T."/>
            <person name="Mizuno H."/>
            <person name="Mizubayashi T."/>
            <person name="Mukai Y."/>
            <person name="Nagasaki H."/>
            <person name="Nakashima M."/>
            <person name="Nakama Y."/>
            <person name="Nakamichi Y."/>
            <person name="Nakamura M."/>
            <person name="Namiki N."/>
            <person name="Negishi M."/>
            <person name="Ohta I."/>
            <person name="Ono N."/>
            <person name="Saji S."/>
            <person name="Sakai K."/>
            <person name="Shibata M."/>
            <person name="Shimokawa T."/>
            <person name="Shomura A."/>
            <person name="Song J."/>
            <person name="Takazaki Y."/>
            <person name="Terasawa K."/>
            <person name="Tsuji K."/>
            <person name="Waki K."/>
            <person name="Yamagata H."/>
            <person name="Yamane H."/>
            <person name="Yoshiki S."/>
            <person name="Yoshihara R."/>
            <person name="Yukawa K."/>
            <person name="Zhong H."/>
            <person name="Iwama H."/>
            <person name="Endo T."/>
            <person name="Ito H."/>
            <person name="Hahn J.H."/>
            <person name="Kim H.I."/>
            <person name="Eun M.Y."/>
            <person name="Yano M."/>
            <person name="Jiang J."/>
            <person name="Gojobori T."/>
        </authorList>
    </citation>
    <scope>NUCLEOTIDE SEQUENCE [LARGE SCALE GENOMIC DNA]</scope>
</reference>
<evidence type="ECO:0000256" key="1">
    <source>
        <dbReference type="SAM" id="MobiDB-lite"/>
    </source>
</evidence>
<proteinExistence type="predicted"/>
<dbReference type="EMBL" id="AP002866">
    <property type="protein sequence ID" value="BAD61223.1"/>
    <property type="molecule type" value="Genomic_DNA"/>
</dbReference>
<sequence length="106" mass="11785">MSVSSYSHPPPCHEHRHKLGVARSGRHKLKGGYIHRHTDEAVINAAFMVLVEESGTYVRFPPAPNKEDLYAAKLYVGKALAIDEVCQEPCESTSAHALIYIKDIKT</sequence>
<feature type="region of interest" description="Disordered" evidence="1">
    <location>
        <begin position="1"/>
        <end position="21"/>
    </location>
</feature>
<dbReference type="Proteomes" id="UP000817658">
    <property type="component" value="Chromosome 1"/>
</dbReference>
<evidence type="ECO:0000313" key="2">
    <source>
        <dbReference type="EMBL" id="BAD61223.1"/>
    </source>
</evidence>
<organism evidence="2">
    <name type="scientific">Oryza sativa subsp. japonica</name>
    <name type="common">Rice</name>
    <dbReference type="NCBI Taxonomy" id="39947"/>
    <lineage>
        <taxon>Eukaryota</taxon>
        <taxon>Viridiplantae</taxon>
        <taxon>Streptophyta</taxon>
        <taxon>Embryophyta</taxon>
        <taxon>Tracheophyta</taxon>
        <taxon>Spermatophyta</taxon>
        <taxon>Magnoliopsida</taxon>
        <taxon>Liliopsida</taxon>
        <taxon>Poales</taxon>
        <taxon>Poaceae</taxon>
        <taxon>BOP clade</taxon>
        <taxon>Oryzoideae</taxon>
        <taxon>Oryzeae</taxon>
        <taxon>Oryzinae</taxon>
        <taxon>Oryza</taxon>
        <taxon>Oryza sativa</taxon>
    </lineage>
</organism>
<protein>
    <submittedName>
        <fullName evidence="2">Uncharacterized protein</fullName>
    </submittedName>
</protein>
<dbReference type="AlphaFoldDB" id="Q5ZDY8"/>
<name>Q5ZDY8_ORYSJ</name>